<dbReference type="PRINTS" id="PR01071">
    <property type="entry name" value="ACOABIOTINCC"/>
</dbReference>
<keyword evidence="4 9" id="KW-0444">Lipid biosynthesis</keyword>
<comment type="pathway">
    <text evidence="2 9">Lipid metabolism; fatty acid biosynthesis.</text>
</comment>
<dbReference type="PROSITE" id="PS50968">
    <property type="entry name" value="BIOTINYL_LIPOYL"/>
    <property type="match status" value="1"/>
</dbReference>
<evidence type="ECO:0000256" key="8">
    <source>
        <dbReference type="ARBA" id="ARBA00023267"/>
    </source>
</evidence>
<evidence type="ECO:0000313" key="12">
    <source>
        <dbReference type="Proteomes" id="UP000529946"/>
    </source>
</evidence>
<dbReference type="GO" id="GO:0003989">
    <property type="term" value="F:acetyl-CoA carboxylase activity"/>
    <property type="evidence" value="ECO:0007669"/>
    <property type="project" value="InterPro"/>
</dbReference>
<name>A0A7W6NP62_9CAUL</name>
<dbReference type="GO" id="GO:0009317">
    <property type="term" value="C:acetyl-CoA carboxylase complex"/>
    <property type="evidence" value="ECO:0007669"/>
    <property type="project" value="InterPro"/>
</dbReference>
<organism evidence="11 12">
    <name type="scientific">Brevundimonas lenta</name>
    <dbReference type="NCBI Taxonomy" id="424796"/>
    <lineage>
        <taxon>Bacteria</taxon>
        <taxon>Pseudomonadati</taxon>
        <taxon>Pseudomonadota</taxon>
        <taxon>Alphaproteobacteria</taxon>
        <taxon>Caulobacterales</taxon>
        <taxon>Caulobacteraceae</taxon>
        <taxon>Brevundimonas</taxon>
    </lineage>
</organism>
<evidence type="ECO:0000256" key="1">
    <source>
        <dbReference type="ARBA" id="ARBA00003761"/>
    </source>
</evidence>
<keyword evidence="7 9" id="KW-0275">Fatty acid biosynthesis</keyword>
<dbReference type="PANTHER" id="PTHR45266">
    <property type="entry name" value="OXALOACETATE DECARBOXYLASE ALPHA CHAIN"/>
    <property type="match status" value="1"/>
</dbReference>
<sequence length="171" mass="17923">MADPKTTAPKLKNEAEIDATLVRQLADILNDTDLTEIEVERGELRIRVAREITAAPVMQYAAAPMAHAAPAAAPAAAAPVSMPSDPATIVARAGEEVKSPMVGTAYLKPAPEAPAFIAPGDKVKKGQTLLIVEAMKTMNPIQAPRDGVVKEVLVGDAQPVEFGEPLVLLEA</sequence>
<comment type="caution">
    <text evidence="11">The sequence shown here is derived from an EMBL/GenBank/DDBJ whole genome shotgun (WGS) entry which is preliminary data.</text>
</comment>
<evidence type="ECO:0000256" key="3">
    <source>
        <dbReference type="ARBA" id="ARBA00017562"/>
    </source>
</evidence>
<dbReference type="UniPathway" id="UPA00094"/>
<gene>
    <name evidence="11" type="ORF">GGR12_001951</name>
</gene>
<evidence type="ECO:0000256" key="6">
    <source>
        <dbReference type="ARBA" id="ARBA00023098"/>
    </source>
</evidence>
<dbReference type="PANTHER" id="PTHR45266:SF3">
    <property type="entry name" value="OXALOACETATE DECARBOXYLASE ALPHA CHAIN"/>
    <property type="match status" value="1"/>
</dbReference>
<evidence type="ECO:0000313" key="11">
    <source>
        <dbReference type="EMBL" id="MBB4083085.1"/>
    </source>
</evidence>
<dbReference type="AlphaFoldDB" id="A0A7W6NP62"/>
<evidence type="ECO:0000256" key="4">
    <source>
        <dbReference type="ARBA" id="ARBA00022516"/>
    </source>
</evidence>
<keyword evidence="5 9" id="KW-0276">Fatty acid metabolism</keyword>
<dbReference type="Proteomes" id="UP000529946">
    <property type="component" value="Unassembled WGS sequence"/>
</dbReference>
<dbReference type="GO" id="GO:0006633">
    <property type="term" value="P:fatty acid biosynthetic process"/>
    <property type="evidence" value="ECO:0007669"/>
    <property type="project" value="UniProtKB-UniPathway"/>
</dbReference>
<dbReference type="InterPro" id="IPR000089">
    <property type="entry name" value="Biotin_lipoyl"/>
</dbReference>
<dbReference type="PROSITE" id="PS00188">
    <property type="entry name" value="BIOTIN"/>
    <property type="match status" value="1"/>
</dbReference>
<accession>A0A7W6NP62</accession>
<dbReference type="SUPFAM" id="SSF51230">
    <property type="entry name" value="Single hybrid motif"/>
    <property type="match status" value="1"/>
</dbReference>
<dbReference type="Gene3D" id="2.40.50.100">
    <property type="match status" value="1"/>
</dbReference>
<keyword evidence="12" id="KW-1185">Reference proteome</keyword>
<dbReference type="CDD" id="cd06850">
    <property type="entry name" value="biotinyl_domain"/>
    <property type="match status" value="1"/>
</dbReference>
<dbReference type="RefSeq" id="WP_183204211.1">
    <property type="nucleotide sequence ID" value="NZ_BAAAER010000001.1"/>
</dbReference>
<dbReference type="FunFam" id="2.40.50.100:FF:000003">
    <property type="entry name" value="Acetyl-CoA carboxylase biotin carboxyl carrier protein"/>
    <property type="match status" value="1"/>
</dbReference>
<evidence type="ECO:0000256" key="5">
    <source>
        <dbReference type="ARBA" id="ARBA00022832"/>
    </source>
</evidence>
<dbReference type="NCBIfam" id="TIGR00531">
    <property type="entry name" value="BCCP"/>
    <property type="match status" value="1"/>
</dbReference>
<reference evidence="11 12" key="1">
    <citation type="submission" date="2020-08" db="EMBL/GenBank/DDBJ databases">
        <title>Genomic Encyclopedia of Type Strains, Phase IV (KMG-IV): sequencing the most valuable type-strain genomes for metagenomic binning, comparative biology and taxonomic classification.</title>
        <authorList>
            <person name="Goeker M."/>
        </authorList>
    </citation>
    <scope>NUCLEOTIDE SEQUENCE [LARGE SCALE GENOMIC DNA]</scope>
    <source>
        <strain evidence="11 12">DSM 23960</strain>
    </source>
</reference>
<keyword evidence="8 9" id="KW-0092">Biotin</keyword>
<evidence type="ECO:0000256" key="7">
    <source>
        <dbReference type="ARBA" id="ARBA00023160"/>
    </source>
</evidence>
<dbReference type="InterPro" id="IPR011053">
    <property type="entry name" value="Single_hybrid_motif"/>
</dbReference>
<evidence type="ECO:0000259" key="10">
    <source>
        <dbReference type="PROSITE" id="PS50968"/>
    </source>
</evidence>
<dbReference type="InterPro" id="IPR001249">
    <property type="entry name" value="AcCoA_biotinCC"/>
</dbReference>
<comment type="function">
    <text evidence="1 9">This protein is a component of the acetyl coenzyme A carboxylase complex; first, biotin carboxylase catalyzes the carboxylation of the carrier protein and then the transcarboxylase transfers the carboxyl group to form malonyl-CoA.</text>
</comment>
<evidence type="ECO:0000256" key="2">
    <source>
        <dbReference type="ARBA" id="ARBA00005194"/>
    </source>
</evidence>
<evidence type="ECO:0000256" key="9">
    <source>
        <dbReference type="RuleBase" id="RU364072"/>
    </source>
</evidence>
<dbReference type="Pfam" id="PF00364">
    <property type="entry name" value="Biotin_lipoyl"/>
    <property type="match status" value="1"/>
</dbReference>
<dbReference type="InterPro" id="IPR050709">
    <property type="entry name" value="Biotin_Carboxyl_Carrier/Decarb"/>
</dbReference>
<keyword evidence="6 9" id="KW-0443">Lipid metabolism</keyword>
<feature type="domain" description="Lipoyl-binding" evidence="10">
    <location>
        <begin position="94"/>
        <end position="170"/>
    </location>
</feature>
<proteinExistence type="predicted"/>
<dbReference type="EMBL" id="JACIDM010000002">
    <property type="protein sequence ID" value="MBB4083085.1"/>
    <property type="molecule type" value="Genomic_DNA"/>
</dbReference>
<protein>
    <recommendedName>
        <fullName evidence="3 9">Biotin carboxyl carrier protein of acetyl-CoA carboxylase</fullName>
    </recommendedName>
</protein>
<dbReference type="InterPro" id="IPR001882">
    <property type="entry name" value="Biotin_BS"/>
</dbReference>